<keyword evidence="5" id="KW-1185">Reference proteome</keyword>
<name>A0ABV6YVM0_UNCC1</name>
<dbReference type="CDD" id="cd02696">
    <property type="entry name" value="MurNAc-LAA"/>
    <property type="match status" value="1"/>
</dbReference>
<dbReference type="PANTHER" id="PTHR30404">
    <property type="entry name" value="N-ACETYLMURAMOYL-L-ALANINE AMIDASE"/>
    <property type="match status" value="1"/>
</dbReference>
<dbReference type="Gene3D" id="3.40.630.40">
    <property type="entry name" value="Zn-dependent exopeptidases"/>
    <property type="match status" value="1"/>
</dbReference>
<keyword evidence="2" id="KW-0732">Signal</keyword>
<reference evidence="4 5" key="1">
    <citation type="submission" date="2024-09" db="EMBL/GenBank/DDBJ databases">
        <title>Laminarin stimulates single cell rates of sulfate reduction while oxygen inhibits transcriptomic activity in coastal marine sediment.</title>
        <authorList>
            <person name="Lindsay M."/>
            <person name="Orcutt B."/>
            <person name="Emerson D."/>
            <person name="Stepanauskas R."/>
            <person name="D'Angelo T."/>
        </authorList>
    </citation>
    <scope>NUCLEOTIDE SEQUENCE [LARGE SCALE GENOMIC DNA]</scope>
    <source>
        <strain evidence="4">SAG AM-311-K15</strain>
    </source>
</reference>
<evidence type="ECO:0000256" key="1">
    <source>
        <dbReference type="ARBA" id="ARBA00022801"/>
    </source>
</evidence>
<evidence type="ECO:0000259" key="3">
    <source>
        <dbReference type="SMART" id="SM00646"/>
    </source>
</evidence>
<dbReference type="Pfam" id="PF01520">
    <property type="entry name" value="Amidase_3"/>
    <property type="match status" value="1"/>
</dbReference>
<feature type="signal peptide" evidence="2">
    <location>
        <begin position="1"/>
        <end position="24"/>
    </location>
</feature>
<sequence>MQTLVRYVFLIFVLFQCCFFTAVAFSNVDQVPLDKNNIAEITQGRYIFLRLEAKEIVSNVVSGDKIEEYYNSAGKYYRIPYEKLNSTTKRRVFTALFPEDYLKNKFWYHHVTYSGQVKGGENLFRIALWLTGTGFNYKKIQKVNENRRSTIQIGDWVKVPRELLLPCFISVTSDNADSSSESTNKNNELGYDRDREGDYALYRLKKGEALYSAVVMRFTGRVTAAEVNELAIKIARRSGISDVTSIPVGYGIKIPLLYLIPEYLPPADPRHIAYLQNRQQSKQYIRQILAKNLEGIKIVIDAGHGGRDPGSIGYNKVMEDEYVYDIACRIRKLLLENTQATVAFTNFDRIHKYLPRNTSFLPNDKNEILLTTPVYKNTDSVTSVHLRWYLSNSLYREWLRKQGTDETIIFLSVHADALHPSAEGTTIYIPASELGTSRYGKKGAFFSRFKEVREQQFVSYSMQQRFRAEAYSKKLAQNILLALSQDQLKIHKRKPIREYIVRKNKAWIPAVLKYNQIPGKVLLEVANLKNTADCKRIRDYTYRERYARAVVKGLILYFK</sequence>
<dbReference type="SUPFAM" id="SSF53187">
    <property type="entry name" value="Zn-dependent exopeptidases"/>
    <property type="match status" value="1"/>
</dbReference>
<evidence type="ECO:0000313" key="4">
    <source>
        <dbReference type="EMBL" id="MFC1850141.1"/>
    </source>
</evidence>
<accession>A0ABV6YVM0</accession>
<dbReference type="Proteomes" id="UP001594351">
    <property type="component" value="Unassembled WGS sequence"/>
</dbReference>
<proteinExistence type="predicted"/>
<evidence type="ECO:0000256" key="2">
    <source>
        <dbReference type="SAM" id="SignalP"/>
    </source>
</evidence>
<feature type="domain" description="MurNAc-LAA" evidence="3">
    <location>
        <begin position="396"/>
        <end position="555"/>
    </location>
</feature>
<gene>
    <name evidence="4" type="ORF">ACFL27_08120</name>
</gene>
<dbReference type="EMBL" id="JBHPBY010000078">
    <property type="protein sequence ID" value="MFC1850141.1"/>
    <property type="molecule type" value="Genomic_DNA"/>
</dbReference>
<dbReference type="InterPro" id="IPR002508">
    <property type="entry name" value="MurNAc-LAA_cat"/>
</dbReference>
<dbReference type="SMART" id="SM00646">
    <property type="entry name" value="Ami_3"/>
    <property type="match status" value="1"/>
</dbReference>
<protein>
    <submittedName>
        <fullName evidence="4">N-acetylmuramoyl-L-alanine amidase</fullName>
    </submittedName>
</protein>
<evidence type="ECO:0000313" key="5">
    <source>
        <dbReference type="Proteomes" id="UP001594351"/>
    </source>
</evidence>
<comment type="caution">
    <text evidence="4">The sequence shown here is derived from an EMBL/GenBank/DDBJ whole genome shotgun (WGS) entry which is preliminary data.</text>
</comment>
<feature type="chain" id="PRO_5046398189" evidence="2">
    <location>
        <begin position="25"/>
        <end position="559"/>
    </location>
</feature>
<dbReference type="InterPro" id="IPR050695">
    <property type="entry name" value="N-acetylmuramoyl_amidase_3"/>
</dbReference>
<dbReference type="PANTHER" id="PTHR30404:SF0">
    <property type="entry name" value="N-ACETYLMURAMOYL-L-ALANINE AMIDASE AMIC"/>
    <property type="match status" value="1"/>
</dbReference>
<keyword evidence="1" id="KW-0378">Hydrolase</keyword>
<organism evidence="4 5">
    <name type="scientific">candidate division CSSED10-310 bacterium</name>
    <dbReference type="NCBI Taxonomy" id="2855610"/>
    <lineage>
        <taxon>Bacteria</taxon>
        <taxon>Bacteria division CSSED10-310</taxon>
    </lineage>
</organism>